<feature type="binding site" evidence="7">
    <location>
        <position position="61"/>
    </location>
    <ligand>
        <name>Zn(2+)</name>
        <dbReference type="ChEBI" id="CHEBI:29105"/>
        <label>1</label>
    </ligand>
</feature>
<keyword evidence="5 7" id="KW-0862">Zinc</keyword>
<comment type="similarity">
    <text evidence="2 7">Belongs to the metallo-dependent hydrolases superfamily. DHOase family. Class I DHOase subfamily.</text>
</comment>
<feature type="domain" description="Amidohydrolase 3" evidence="8">
    <location>
        <begin position="285"/>
        <end position="423"/>
    </location>
</feature>
<dbReference type="GO" id="GO:0005737">
    <property type="term" value="C:cytoplasm"/>
    <property type="evidence" value="ECO:0007669"/>
    <property type="project" value="TreeGrafter"/>
</dbReference>
<feature type="binding site" evidence="7">
    <location>
        <position position="95"/>
    </location>
    <ligand>
        <name>substrate</name>
    </ligand>
</feature>
<evidence type="ECO:0000313" key="11">
    <source>
        <dbReference type="Proteomes" id="UP000267250"/>
    </source>
</evidence>
<dbReference type="Proteomes" id="UP000267250">
    <property type="component" value="Chromosome"/>
</dbReference>
<evidence type="ECO:0000256" key="5">
    <source>
        <dbReference type="ARBA" id="ARBA00022833"/>
    </source>
</evidence>
<feature type="binding site" evidence="7">
    <location>
        <position position="63"/>
    </location>
    <ligand>
        <name>Zn(2+)</name>
        <dbReference type="ChEBI" id="CHEBI:29105"/>
        <label>1</label>
    </ligand>
</feature>
<dbReference type="GO" id="GO:0044205">
    <property type="term" value="P:'de novo' UMP biosynthetic process"/>
    <property type="evidence" value="ECO:0007669"/>
    <property type="project" value="UniProtKB-UniRule"/>
</dbReference>
<organism evidence="10 11">
    <name type="scientific">Anoxybacter fermentans</name>
    <dbReference type="NCBI Taxonomy" id="1323375"/>
    <lineage>
        <taxon>Bacteria</taxon>
        <taxon>Bacillati</taxon>
        <taxon>Bacillota</taxon>
        <taxon>Clostridia</taxon>
        <taxon>Halanaerobiales</taxon>
        <taxon>Anoxybacter</taxon>
    </lineage>
</organism>
<evidence type="ECO:0000313" key="10">
    <source>
        <dbReference type="EMBL" id="AZR73010.1"/>
    </source>
</evidence>
<dbReference type="Pfam" id="PF07969">
    <property type="entry name" value="Amidohydro_3"/>
    <property type="match status" value="1"/>
</dbReference>
<dbReference type="EMBL" id="CP016379">
    <property type="protein sequence ID" value="AZR73010.1"/>
    <property type="molecule type" value="Genomic_DNA"/>
</dbReference>
<dbReference type="Gene3D" id="2.30.40.10">
    <property type="entry name" value="Urease, subunit C, domain 1"/>
    <property type="match status" value="1"/>
</dbReference>
<feature type="binding site" evidence="7">
    <location>
        <position position="153"/>
    </location>
    <ligand>
        <name>Zn(2+)</name>
        <dbReference type="ChEBI" id="CHEBI:29105"/>
        <label>2</label>
    </ligand>
</feature>
<dbReference type="Pfam" id="PF12890">
    <property type="entry name" value="DHOase"/>
    <property type="match status" value="1"/>
</dbReference>
<dbReference type="OrthoDB" id="9765462at2"/>
<evidence type="ECO:0000259" key="8">
    <source>
        <dbReference type="Pfam" id="PF07969"/>
    </source>
</evidence>
<keyword evidence="4 7" id="KW-0378">Hydrolase</keyword>
<evidence type="ECO:0000256" key="3">
    <source>
        <dbReference type="ARBA" id="ARBA00022723"/>
    </source>
</evidence>
<feature type="domain" description="Dihydroorotase catalytic" evidence="9">
    <location>
        <begin position="50"/>
        <end position="237"/>
    </location>
</feature>
<comment type="function">
    <text evidence="1 7">Catalyzes the reversible cyclization of carbamoyl aspartate to dihydroorotate.</text>
</comment>
<comment type="pathway">
    <text evidence="7">Pyrimidine metabolism; UMP biosynthesis via de novo pathway; (S)-dihydroorotate from bicarbonate: step 3/3.</text>
</comment>
<dbReference type="NCBIfam" id="TIGR00857">
    <property type="entry name" value="pyrC_multi"/>
    <property type="match status" value="1"/>
</dbReference>
<dbReference type="InterPro" id="IPR024403">
    <property type="entry name" value="DHOase_cat"/>
</dbReference>
<sequence length="432" mass="47205">MKKLIKNGIVVDPERGRKEKLDILIENGKIVRIAEKIEETEDVKIIDVTGKYVLPGLVDLHVHLREPGFEHKETIATGTRAAAKGGFTSICCMPNTDPVADNPSVIRYIQHRSAEEGVIRVFPIGAITKGSKGEEIAEIGMLKEAGVVALSDDGRTVMNSGVMRRAMEYATPFDLTFITHCEDHNLVDNGMVNEGYASMMTGLPGYPAEAEEIIIARDIKLAELTGAKLHIAHVTTKGGVELIRQAKARGVSITAEVTPHHLVLCEEDVLSYDTNFKVNPPLRSKEDQAALIEGLQDGTIDIIATDHAPHAYEEKMVEFQWAPFGIAGLETALPVIITTLVKDGKLSLMDVVKKMSTKPAQILDLSVGGIGEGQEADLVVVDLEWEEEVRVKDLVSKGKNNPFIGWKLIGWPVMTMVKGKIVYQRSGFNAGN</sequence>
<feature type="binding site" evidence="7">
    <location>
        <begin position="324"/>
        <end position="325"/>
    </location>
    <ligand>
        <name>substrate</name>
    </ligand>
</feature>
<gene>
    <name evidence="7" type="primary">pyrC</name>
    <name evidence="10" type="ORF">BBF96_06130</name>
</gene>
<dbReference type="PANTHER" id="PTHR43668:SF2">
    <property type="entry name" value="ALLANTOINASE"/>
    <property type="match status" value="1"/>
</dbReference>
<dbReference type="RefSeq" id="WP_127016341.1">
    <property type="nucleotide sequence ID" value="NZ_CP016379.1"/>
</dbReference>
<dbReference type="GO" id="GO:0006145">
    <property type="term" value="P:purine nucleobase catabolic process"/>
    <property type="evidence" value="ECO:0007669"/>
    <property type="project" value="TreeGrafter"/>
</dbReference>
<proteinExistence type="inferred from homology"/>
<dbReference type="PROSITE" id="PS00483">
    <property type="entry name" value="DIHYDROOROTASE_2"/>
    <property type="match status" value="1"/>
</dbReference>
<comment type="catalytic activity">
    <reaction evidence="7">
        <text>(S)-dihydroorotate + H2O = N-carbamoyl-L-aspartate + H(+)</text>
        <dbReference type="Rhea" id="RHEA:24296"/>
        <dbReference type="ChEBI" id="CHEBI:15377"/>
        <dbReference type="ChEBI" id="CHEBI:15378"/>
        <dbReference type="ChEBI" id="CHEBI:30864"/>
        <dbReference type="ChEBI" id="CHEBI:32814"/>
        <dbReference type="EC" id="3.5.2.3"/>
    </reaction>
</comment>
<feature type="binding site" evidence="7">
    <location>
        <position position="153"/>
    </location>
    <ligand>
        <name>Zn(2+)</name>
        <dbReference type="ChEBI" id="CHEBI:29105"/>
        <label>1</label>
    </ligand>
</feature>
<reference evidence="10 11" key="1">
    <citation type="submission" date="2016-07" db="EMBL/GenBank/DDBJ databases">
        <title>Genome and transcriptome analysis of iron-reducing fermentative bacteria Anoxybacter fermentans.</title>
        <authorList>
            <person name="Zeng X."/>
            <person name="Shao Z."/>
        </authorList>
    </citation>
    <scope>NUCLEOTIDE SEQUENCE [LARGE SCALE GENOMIC DNA]</scope>
    <source>
        <strain evidence="10 11">DY22613</strain>
    </source>
</reference>
<evidence type="ECO:0000256" key="1">
    <source>
        <dbReference type="ARBA" id="ARBA00002368"/>
    </source>
</evidence>
<dbReference type="KEGG" id="aft:BBF96_06130"/>
<dbReference type="GO" id="GO:0004151">
    <property type="term" value="F:dihydroorotase activity"/>
    <property type="evidence" value="ECO:0007669"/>
    <property type="project" value="UniProtKB-UniRule"/>
</dbReference>
<keyword evidence="3 7" id="KW-0479">Metal-binding</keyword>
<feature type="binding site" evidence="7">
    <location>
        <position position="306"/>
    </location>
    <ligand>
        <name>Zn(2+)</name>
        <dbReference type="ChEBI" id="CHEBI:29105"/>
        <label>1</label>
    </ligand>
</feature>
<keyword evidence="6 7" id="KW-0665">Pyrimidine biosynthesis</keyword>
<comment type="cofactor">
    <cofactor evidence="7">
        <name>Zn(2+)</name>
        <dbReference type="ChEBI" id="CHEBI:29105"/>
    </cofactor>
    <text evidence="7">Binds 2 Zn(2+) ions per subunit.</text>
</comment>
<dbReference type="GO" id="GO:0008270">
    <property type="term" value="F:zinc ion binding"/>
    <property type="evidence" value="ECO:0007669"/>
    <property type="project" value="UniProtKB-UniRule"/>
</dbReference>
<dbReference type="InterPro" id="IPR004722">
    <property type="entry name" value="DHOase"/>
</dbReference>
<dbReference type="InterPro" id="IPR032466">
    <property type="entry name" value="Metal_Hydrolase"/>
</dbReference>
<evidence type="ECO:0000256" key="6">
    <source>
        <dbReference type="ARBA" id="ARBA00022975"/>
    </source>
</evidence>
<feature type="binding site" evidence="7">
    <location>
        <begin position="63"/>
        <end position="65"/>
    </location>
    <ligand>
        <name>substrate</name>
    </ligand>
</feature>
<feature type="binding site" evidence="7">
    <location>
        <position position="180"/>
    </location>
    <ligand>
        <name>Zn(2+)</name>
        <dbReference type="ChEBI" id="CHEBI:29105"/>
        <label>2</label>
    </ligand>
</feature>
<dbReference type="InterPro" id="IPR002195">
    <property type="entry name" value="Dihydroorotase_CS"/>
</dbReference>
<dbReference type="InterPro" id="IPR011059">
    <property type="entry name" value="Metal-dep_hydrolase_composite"/>
</dbReference>
<dbReference type="Gene3D" id="3.20.20.140">
    <property type="entry name" value="Metal-dependent hydrolases"/>
    <property type="match status" value="1"/>
</dbReference>
<dbReference type="AlphaFoldDB" id="A0A3Q9HPU6"/>
<dbReference type="SUPFAM" id="SSF51556">
    <property type="entry name" value="Metallo-dependent hydrolases"/>
    <property type="match status" value="1"/>
</dbReference>
<dbReference type="SUPFAM" id="SSF51338">
    <property type="entry name" value="Composite domain of metallo-dependent hydrolases"/>
    <property type="match status" value="1"/>
</dbReference>
<name>A0A3Q9HPU6_9FIRM</name>
<evidence type="ECO:0000256" key="4">
    <source>
        <dbReference type="ARBA" id="ARBA00022801"/>
    </source>
</evidence>
<dbReference type="InterPro" id="IPR013108">
    <property type="entry name" value="Amidohydro_3"/>
</dbReference>
<dbReference type="PANTHER" id="PTHR43668">
    <property type="entry name" value="ALLANTOINASE"/>
    <property type="match status" value="1"/>
</dbReference>
<evidence type="ECO:0000256" key="7">
    <source>
        <dbReference type="HAMAP-Rule" id="MF_00220"/>
    </source>
</evidence>
<feature type="binding site" evidence="7">
    <location>
        <position position="233"/>
    </location>
    <ligand>
        <name>Zn(2+)</name>
        <dbReference type="ChEBI" id="CHEBI:29105"/>
        <label>2</label>
    </ligand>
</feature>
<dbReference type="EC" id="3.5.2.3" evidence="7"/>
<dbReference type="UniPathway" id="UPA00070">
    <property type="reaction ID" value="UER00117"/>
</dbReference>
<dbReference type="CDD" id="cd01317">
    <property type="entry name" value="DHOase_IIa"/>
    <property type="match status" value="1"/>
</dbReference>
<feature type="active site" evidence="7">
    <location>
        <position position="306"/>
    </location>
</feature>
<dbReference type="InterPro" id="IPR050138">
    <property type="entry name" value="DHOase/Allantoinase_Hydrolase"/>
</dbReference>
<accession>A0A3Q9HPU6</accession>
<keyword evidence="11" id="KW-1185">Reference proteome</keyword>
<dbReference type="PROSITE" id="PS00482">
    <property type="entry name" value="DIHYDROOROTASE_1"/>
    <property type="match status" value="1"/>
</dbReference>
<dbReference type="HAMAP" id="MF_00220_B">
    <property type="entry name" value="PyrC_classI_B"/>
    <property type="match status" value="1"/>
</dbReference>
<feature type="binding site" evidence="7">
    <location>
        <position position="310"/>
    </location>
    <ligand>
        <name>substrate</name>
    </ligand>
</feature>
<feature type="binding site" evidence="7">
    <location>
        <position position="279"/>
    </location>
    <ligand>
        <name>substrate</name>
    </ligand>
</feature>
<evidence type="ECO:0000259" key="9">
    <source>
        <dbReference type="Pfam" id="PF12890"/>
    </source>
</evidence>
<evidence type="ECO:0000256" key="2">
    <source>
        <dbReference type="ARBA" id="ARBA00010286"/>
    </source>
</evidence>
<dbReference type="GO" id="GO:0004038">
    <property type="term" value="F:allantoinase activity"/>
    <property type="evidence" value="ECO:0007669"/>
    <property type="project" value="TreeGrafter"/>
</dbReference>
<protein>
    <recommendedName>
        <fullName evidence="7">Dihydroorotase</fullName>
        <shortName evidence="7">DHOase</shortName>
        <ecNumber evidence="7">3.5.2.3</ecNumber>
    </recommendedName>
</protein>